<keyword evidence="3 6" id="KW-0863">Zinc-finger</keyword>
<evidence type="ECO:0000256" key="5">
    <source>
        <dbReference type="ARBA" id="ARBA00023016"/>
    </source>
</evidence>
<keyword evidence="11" id="KW-1185">Reference proteome</keyword>
<reference evidence="10" key="1">
    <citation type="journal article" date="2021" name="bioRxiv">
        <title>Whole Genome Assembly and Annotation of Northern Wild Rice, Zizania palustris L., Supports a Whole Genome Duplication in the Zizania Genus.</title>
        <authorList>
            <person name="Haas M."/>
            <person name="Kono T."/>
            <person name="Macchietto M."/>
            <person name="Millas R."/>
            <person name="McGilp L."/>
            <person name="Shao M."/>
            <person name="Duquette J."/>
            <person name="Hirsch C.N."/>
            <person name="Kimball J."/>
        </authorList>
    </citation>
    <scope>NUCLEOTIDE SEQUENCE</scope>
    <source>
        <tissue evidence="10">Fresh leaf tissue</tissue>
    </source>
</reference>
<reference evidence="10" key="2">
    <citation type="submission" date="2021-02" db="EMBL/GenBank/DDBJ databases">
        <authorList>
            <person name="Kimball J.A."/>
            <person name="Haas M.W."/>
            <person name="Macchietto M."/>
            <person name="Kono T."/>
            <person name="Duquette J."/>
            <person name="Shao M."/>
        </authorList>
    </citation>
    <scope>NUCLEOTIDE SEQUENCE</scope>
    <source>
        <tissue evidence="10">Fresh leaf tissue</tissue>
    </source>
</reference>
<dbReference type="Pfam" id="PF01428">
    <property type="entry name" value="zf-AN1"/>
    <property type="match status" value="1"/>
</dbReference>
<accession>A0A8J5R9Z9</accession>
<dbReference type="EMBL" id="JAAALK010000289">
    <property type="protein sequence ID" value="KAG8049796.1"/>
    <property type="molecule type" value="Genomic_DNA"/>
</dbReference>
<dbReference type="GO" id="GO:0016567">
    <property type="term" value="P:protein ubiquitination"/>
    <property type="evidence" value="ECO:0007669"/>
    <property type="project" value="TreeGrafter"/>
</dbReference>
<protein>
    <submittedName>
        <fullName evidence="10">Uncharacterized protein</fullName>
    </submittedName>
</protein>
<name>A0A8J5R9Z9_ZIZPA</name>
<dbReference type="FunFam" id="4.10.1110.10:FF:000001">
    <property type="entry name" value="Zinc finger AN1-type containing 6"/>
    <property type="match status" value="1"/>
</dbReference>
<feature type="region of interest" description="Disordered" evidence="7">
    <location>
        <begin position="267"/>
        <end position="324"/>
    </location>
</feature>
<evidence type="ECO:0000256" key="2">
    <source>
        <dbReference type="ARBA" id="ARBA00022723"/>
    </source>
</evidence>
<feature type="domain" description="AN1-type" evidence="9">
    <location>
        <begin position="321"/>
        <end position="367"/>
    </location>
</feature>
<comment type="function">
    <text evidence="1">May be involved in environmental stress response.</text>
</comment>
<proteinExistence type="predicted"/>
<evidence type="ECO:0000313" key="10">
    <source>
        <dbReference type="EMBL" id="KAG8049796.1"/>
    </source>
</evidence>
<dbReference type="PANTHER" id="PTHR10634:SF22">
    <property type="entry name" value="ZINC FINGER A20 AND AN1 DOMAIN-CONTAINING STRESS-ASSOCIATED PROTEIN 5"/>
    <property type="match status" value="1"/>
</dbReference>
<dbReference type="InterPro" id="IPR050652">
    <property type="entry name" value="AN1_A20_ZnFinger"/>
</dbReference>
<keyword evidence="5" id="KW-0346">Stress response</keyword>
<keyword evidence="4" id="KW-0862">Zinc</keyword>
<dbReference type="GO" id="GO:0004842">
    <property type="term" value="F:ubiquitin-protein transferase activity"/>
    <property type="evidence" value="ECO:0007669"/>
    <property type="project" value="TreeGrafter"/>
</dbReference>
<keyword evidence="2" id="KW-0479">Metal-binding</keyword>
<dbReference type="Pfam" id="PF01754">
    <property type="entry name" value="zf-A20"/>
    <property type="match status" value="1"/>
</dbReference>
<dbReference type="GO" id="GO:0008270">
    <property type="term" value="F:zinc ion binding"/>
    <property type="evidence" value="ECO:0007669"/>
    <property type="project" value="UniProtKB-KW"/>
</dbReference>
<dbReference type="PROSITE" id="PS51036">
    <property type="entry name" value="ZF_A20"/>
    <property type="match status" value="1"/>
</dbReference>
<feature type="domain" description="A20-type" evidence="8">
    <location>
        <begin position="234"/>
        <end position="268"/>
    </location>
</feature>
<feature type="region of interest" description="Disordered" evidence="7">
    <location>
        <begin position="152"/>
        <end position="171"/>
    </location>
</feature>
<gene>
    <name evidence="10" type="ORF">GUJ93_ZPchr0009g2431</name>
</gene>
<dbReference type="PROSITE" id="PS51039">
    <property type="entry name" value="ZF_AN1"/>
    <property type="match status" value="1"/>
</dbReference>
<evidence type="ECO:0000313" key="11">
    <source>
        <dbReference type="Proteomes" id="UP000729402"/>
    </source>
</evidence>
<dbReference type="AlphaFoldDB" id="A0A8J5R9Z9"/>
<evidence type="ECO:0000256" key="7">
    <source>
        <dbReference type="SAM" id="MobiDB-lite"/>
    </source>
</evidence>
<evidence type="ECO:0000256" key="3">
    <source>
        <dbReference type="ARBA" id="ARBA00022771"/>
    </source>
</evidence>
<evidence type="ECO:0000256" key="6">
    <source>
        <dbReference type="PROSITE-ProRule" id="PRU00449"/>
    </source>
</evidence>
<dbReference type="FunFam" id="1.20.5.4770:FF:000006">
    <property type="entry name" value="Zinc finger A20 and AN1 domain-containing stress-associated protein 1"/>
    <property type="match status" value="1"/>
</dbReference>
<sequence length="386" mass="41878">MDSLRDRRPTEPLSAAACSFRSTVYPMIMIMMTTMHLPSSNLCCLPDHPSFHDPSASKLRSTIWPMSDVEHVKIPLYPPQADCGSEPPVPSRSRLRSPLSTTSVRTSCVRDDGSLPCVCSAATAFWGWRWRSTRESETDDRVAVSRRFRAAPTRPRPEITRAPSLPPPELASSIKRASPSLVAAIPPSPIKSSFLLESNRIGSNRISRARAARPAIVSLMAQRDKKEETTELRAPEITLCANSCGFPGNPATQNLCQNCFLAATASTSSPSPSSLLGLSPALDKPRQAAPPAAEHLASPAVDRPAPGSDRAKAAPKSSSSSSSVNRCSRCRKRVGLTGFRCRCGHLFCGEHRYSDRHGCSYDYKAAARDAIAKNNPVVRAAKIVRF</sequence>
<evidence type="ECO:0000256" key="4">
    <source>
        <dbReference type="ARBA" id="ARBA00022833"/>
    </source>
</evidence>
<dbReference type="SMART" id="SM00154">
    <property type="entry name" value="ZnF_AN1"/>
    <property type="match status" value="1"/>
</dbReference>
<dbReference type="InterPro" id="IPR000058">
    <property type="entry name" value="Znf_AN1"/>
</dbReference>
<dbReference type="GO" id="GO:0003677">
    <property type="term" value="F:DNA binding"/>
    <property type="evidence" value="ECO:0007669"/>
    <property type="project" value="InterPro"/>
</dbReference>
<evidence type="ECO:0000259" key="8">
    <source>
        <dbReference type="PROSITE" id="PS51036"/>
    </source>
</evidence>
<evidence type="ECO:0000259" key="9">
    <source>
        <dbReference type="PROSITE" id="PS51039"/>
    </source>
</evidence>
<feature type="compositionally biased region" description="Low complexity" evidence="7">
    <location>
        <begin position="267"/>
        <end position="282"/>
    </location>
</feature>
<dbReference type="PANTHER" id="PTHR10634">
    <property type="entry name" value="AN1-TYPE ZINC FINGER PROTEIN"/>
    <property type="match status" value="1"/>
</dbReference>
<dbReference type="OrthoDB" id="428577at2759"/>
<evidence type="ECO:0000256" key="1">
    <source>
        <dbReference type="ARBA" id="ARBA00003732"/>
    </source>
</evidence>
<organism evidence="10 11">
    <name type="scientific">Zizania palustris</name>
    <name type="common">Northern wild rice</name>
    <dbReference type="NCBI Taxonomy" id="103762"/>
    <lineage>
        <taxon>Eukaryota</taxon>
        <taxon>Viridiplantae</taxon>
        <taxon>Streptophyta</taxon>
        <taxon>Embryophyta</taxon>
        <taxon>Tracheophyta</taxon>
        <taxon>Spermatophyta</taxon>
        <taxon>Magnoliopsida</taxon>
        <taxon>Liliopsida</taxon>
        <taxon>Poales</taxon>
        <taxon>Poaceae</taxon>
        <taxon>BOP clade</taxon>
        <taxon>Oryzoideae</taxon>
        <taxon>Oryzeae</taxon>
        <taxon>Zizaniinae</taxon>
        <taxon>Zizania</taxon>
    </lineage>
</organism>
<comment type="caution">
    <text evidence="10">The sequence shown here is derived from an EMBL/GenBank/DDBJ whole genome shotgun (WGS) entry which is preliminary data.</text>
</comment>
<dbReference type="SMART" id="SM00259">
    <property type="entry name" value="ZnF_A20"/>
    <property type="match status" value="1"/>
</dbReference>
<dbReference type="InterPro" id="IPR002653">
    <property type="entry name" value="Znf_A20"/>
</dbReference>
<dbReference type="Proteomes" id="UP000729402">
    <property type="component" value="Unassembled WGS sequence"/>
</dbReference>